<dbReference type="OrthoDB" id="3508621at2759"/>
<reference evidence="2" key="1">
    <citation type="submission" date="2017-12" db="EMBL/GenBank/DDBJ databases">
        <authorList>
            <consortium name="DOE Joint Genome Institute"/>
            <person name="Mondo S.J."/>
            <person name="Kjaerbolling I."/>
            <person name="Vesth T.C."/>
            <person name="Frisvad J.C."/>
            <person name="Nybo J.L."/>
            <person name="Theobald S."/>
            <person name="Kuo A."/>
            <person name="Bowyer P."/>
            <person name="Matsuda Y."/>
            <person name="Lyhne E.K."/>
            <person name="Kogle M.E."/>
            <person name="Clum A."/>
            <person name="Lipzen A."/>
            <person name="Salamov A."/>
            <person name="Ngan C.Y."/>
            <person name="Daum C."/>
            <person name="Chiniquy J."/>
            <person name="Barry K."/>
            <person name="LaButti K."/>
            <person name="Haridas S."/>
            <person name="Simmons B.A."/>
            <person name="Magnuson J.K."/>
            <person name="Mortensen U.H."/>
            <person name="Larsen T.O."/>
            <person name="Grigoriev I.V."/>
            <person name="Baker S.E."/>
            <person name="Andersen M.R."/>
            <person name="Nordberg H.P."/>
            <person name="Cantor M.N."/>
            <person name="Hua S.X."/>
        </authorList>
    </citation>
    <scope>NUCLEOTIDE SEQUENCE [LARGE SCALE GENOMIC DNA]</scope>
    <source>
        <strain evidence="2">IBT 19404</strain>
    </source>
</reference>
<keyword evidence="2" id="KW-1185">Reference proteome</keyword>
<dbReference type="AlphaFoldDB" id="A0A2J5HNW5"/>
<dbReference type="EMBL" id="KZ559569">
    <property type="protein sequence ID" value="PLN78854.1"/>
    <property type="molecule type" value="Genomic_DNA"/>
</dbReference>
<evidence type="ECO:0000313" key="2">
    <source>
        <dbReference type="Proteomes" id="UP000235023"/>
    </source>
</evidence>
<accession>A0A2J5HNW5</accession>
<proteinExistence type="predicted"/>
<organism evidence="1 2">
    <name type="scientific">Aspergillus taichungensis</name>
    <dbReference type="NCBI Taxonomy" id="482145"/>
    <lineage>
        <taxon>Eukaryota</taxon>
        <taxon>Fungi</taxon>
        <taxon>Dikarya</taxon>
        <taxon>Ascomycota</taxon>
        <taxon>Pezizomycotina</taxon>
        <taxon>Eurotiomycetes</taxon>
        <taxon>Eurotiomycetidae</taxon>
        <taxon>Eurotiales</taxon>
        <taxon>Aspergillaceae</taxon>
        <taxon>Aspergillus</taxon>
        <taxon>Aspergillus subgen. Circumdati</taxon>
    </lineage>
</organism>
<name>A0A2J5HNW5_9EURO</name>
<feature type="non-terminal residue" evidence="1">
    <location>
        <position position="103"/>
    </location>
</feature>
<protein>
    <submittedName>
        <fullName evidence="1">Uncharacterized protein</fullName>
    </submittedName>
</protein>
<dbReference type="Proteomes" id="UP000235023">
    <property type="component" value="Unassembled WGS sequence"/>
</dbReference>
<evidence type="ECO:0000313" key="1">
    <source>
        <dbReference type="EMBL" id="PLN78854.1"/>
    </source>
</evidence>
<sequence length="103" mass="11678">MQEGSQMASWIKTDIDAPLEKLRAHVSQDRHEIFITIAEYDSSYVSYLRKNPLDDEAPSFLTMHQYGPWNTTHAGHMKKLGPILLALTLYAEAEVQKTEASLS</sequence>
<gene>
    <name evidence="1" type="ORF">BDW42DRAFT_174009</name>
</gene>